<feature type="domain" description="Glycoside hydrolase family 31 N-terminal" evidence="5">
    <location>
        <begin position="21"/>
        <end position="234"/>
    </location>
</feature>
<accession>A0A2W5SMR5</accession>
<dbReference type="SUPFAM" id="SSF51445">
    <property type="entry name" value="(Trans)glycosidases"/>
    <property type="match status" value="1"/>
</dbReference>
<evidence type="ECO:0000313" key="8">
    <source>
        <dbReference type="Proteomes" id="UP000249061"/>
    </source>
</evidence>
<dbReference type="InterPro" id="IPR048395">
    <property type="entry name" value="Glyco_hydro_31_C"/>
</dbReference>
<evidence type="ECO:0000256" key="1">
    <source>
        <dbReference type="ARBA" id="ARBA00007806"/>
    </source>
</evidence>
<comment type="similarity">
    <text evidence="1 2">Belongs to the glycosyl hydrolase 31 family.</text>
</comment>
<dbReference type="Pfam" id="PF13802">
    <property type="entry name" value="Gal_mutarotas_2"/>
    <property type="match status" value="1"/>
</dbReference>
<dbReference type="SUPFAM" id="SSF51011">
    <property type="entry name" value="Glycosyl hydrolase domain"/>
    <property type="match status" value="1"/>
</dbReference>
<proteinExistence type="inferred from homology"/>
<dbReference type="EMBL" id="QFQP01000070">
    <property type="protein sequence ID" value="PZR03830.1"/>
    <property type="molecule type" value="Genomic_DNA"/>
</dbReference>
<keyword evidence="3" id="KW-0732">Signal</keyword>
<dbReference type="SUPFAM" id="SSF74650">
    <property type="entry name" value="Galactose mutarotase-like"/>
    <property type="match status" value="1"/>
</dbReference>
<dbReference type="Pfam" id="PF01055">
    <property type="entry name" value="Glyco_hydro_31_2nd"/>
    <property type="match status" value="1"/>
</dbReference>
<dbReference type="Pfam" id="PF21365">
    <property type="entry name" value="Glyco_hydro_31_3rd"/>
    <property type="match status" value="1"/>
</dbReference>
<dbReference type="InterPro" id="IPR052990">
    <property type="entry name" value="Sulfoquinovosidase_GH31"/>
</dbReference>
<reference evidence="7 8" key="1">
    <citation type="submission" date="2017-08" db="EMBL/GenBank/DDBJ databases">
        <title>Infants hospitalized years apart are colonized by the same room-sourced microbial strains.</title>
        <authorList>
            <person name="Brooks B."/>
            <person name="Olm M.R."/>
            <person name="Firek B.A."/>
            <person name="Baker R."/>
            <person name="Thomas B.C."/>
            <person name="Morowitz M.J."/>
            <person name="Banfield J.F."/>
        </authorList>
    </citation>
    <scope>NUCLEOTIDE SEQUENCE [LARGE SCALE GENOMIC DNA]</scope>
    <source>
        <strain evidence="7">S2_003_000_R2_14</strain>
    </source>
</reference>
<feature type="domain" description="Glycoside hydrolase family 31 TIM barrel" evidence="4">
    <location>
        <begin position="340"/>
        <end position="604"/>
    </location>
</feature>
<dbReference type="CDD" id="cd14752">
    <property type="entry name" value="GH31_N"/>
    <property type="match status" value="1"/>
</dbReference>
<evidence type="ECO:0008006" key="9">
    <source>
        <dbReference type="Google" id="ProtNLM"/>
    </source>
</evidence>
<name>A0A2W5SMR5_9BACT</name>
<feature type="chain" id="PRO_5016153674" description="Glycoside hydrolase family 31 N-terminal domain-containing protein" evidence="3">
    <location>
        <begin position="20"/>
        <end position="822"/>
    </location>
</feature>
<keyword evidence="2" id="KW-0378">Hydrolase</keyword>
<keyword evidence="2" id="KW-0326">Glycosidase</keyword>
<evidence type="ECO:0000256" key="3">
    <source>
        <dbReference type="SAM" id="SignalP"/>
    </source>
</evidence>
<dbReference type="GO" id="GO:0030246">
    <property type="term" value="F:carbohydrate binding"/>
    <property type="evidence" value="ECO:0007669"/>
    <property type="project" value="InterPro"/>
</dbReference>
<dbReference type="Proteomes" id="UP000249061">
    <property type="component" value="Unassembled WGS sequence"/>
</dbReference>
<comment type="caution">
    <text evidence="7">The sequence shown here is derived from an EMBL/GenBank/DDBJ whole genome shotgun (WGS) entry which is preliminary data.</text>
</comment>
<dbReference type="Gene3D" id="3.20.20.80">
    <property type="entry name" value="Glycosidases"/>
    <property type="match status" value="1"/>
</dbReference>
<dbReference type="Gene3D" id="2.60.40.1760">
    <property type="entry name" value="glycosyl hydrolase (family 31)"/>
    <property type="match status" value="1"/>
</dbReference>
<dbReference type="Gene3D" id="2.60.40.1180">
    <property type="entry name" value="Golgi alpha-mannosidase II"/>
    <property type="match status" value="1"/>
</dbReference>
<protein>
    <recommendedName>
        <fullName evidence="9">Glycoside hydrolase family 31 N-terminal domain-containing protein</fullName>
    </recommendedName>
</protein>
<evidence type="ECO:0000313" key="7">
    <source>
        <dbReference type="EMBL" id="PZR03830.1"/>
    </source>
</evidence>
<sequence>MRLGVVLLLLLCSACPAPTSDKTFTLKDGATTVDVVLEPFSWTVKRGDAVLLKATTDGEGAYAGFAPTVDRPTRVTGIVPGWDDYRAGDGTWLKGGAVRVVEKDATHAVLEWNVNDDLARLTLRTEANAVRVEAAITNREFGPPAGRFNKTSISFALPAEEHFFGLGERFATFDHRGWSMYSWAEEGPLGAGEGTPPGPENPYPSGPSMTYFPVPLFLSSQGYAFHADTTRRTELHLGSEKADGWRLAVNGTSFKFTVYTQPEPLAQLRDFTADTGRPIIPAPWVFGPRRRINNDSRVASADGGLEWQVMRDRKLPLTAIDDALHFLPALSQVGREQELRDWTTTLHANGFKALAYNNPYVAKNRATSAPDYAFGVDAGFFVKEPDGEPSIVFLISGASLDVAMIDFTNPAAVDWYKTLLQRTVDFGYDGWMHDFGEYLPRSAVLFDGRRGDEVHNDYPRLSAKAAREVLQAALPDDHLFFVRAGYTGSQAVVPAVWGGDAETSFDETQGIPSTIRSGLNLSMAGVPYWGSDGTGFKCLGTAPRDKEVFVRWLEIEAVSPIMMEQDACSNPLSPRTKWSLWSDEGTQDVYRRMAGLHTRLMPYFMVLAKQAHETGAPLMRPPFLFMPKEPRTWTLDDTFFLGPALYAAPVMRRGQTSRTVWFPPGAARFVAIDDFTVYAAGQEVSVPAPLERLPLFLVEGQLLPLLDPEVQTLAPATVPGVVTAASRADVLDVQVALGPNRSATVTLFDGAVLTVTRGASSSRDGLTQRADVSTCEKCFNVEQLPALERARVSATGSVKFDDLEFTVWGTTRRIRWDVLKLP</sequence>
<dbReference type="PANTHER" id="PTHR46959:SF2">
    <property type="entry name" value="SULFOQUINOVOSIDASE"/>
    <property type="match status" value="1"/>
</dbReference>
<feature type="signal peptide" evidence="3">
    <location>
        <begin position="1"/>
        <end position="19"/>
    </location>
</feature>
<dbReference type="GO" id="GO:0005975">
    <property type="term" value="P:carbohydrate metabolic process"/>
    <property type="evidence" value="ECO:0007669"/>
    <property type="project" value="InterPro"/>
</dbReference>
<dbReference type="InterPro" id="IPR013780">
    <property type="entry name" value="Glyco_hydro_b"/>
</dbReference>
<evidence type="ECO:0000259" key="6">
    <source>
        <dbReference type="Pfam" id="PF21365"/>
    </source>
</evidence>
<evidence type="ECO:0000259" key="4">
    <source>
        <dbReference type="Pfam" id="PF01055"/>
    </source>
</evidence>
<dbReference type="InterPro" id="IPR000322">
    <property type="entry name" value="Glyco_hydro_31_TIM"/>
</dbReference>
<organism evidence="7 8">
    <name type="scientific">Archangium gephyra</name>
    <dbReference type="NCBI Taxonomy" id="48"/>
    <lineage>
        <taxon>Bacteria</taxon>
        <taxon>Pseudomonadati</taxon>
        <taxon>Myxococcota</taxon>
        <taxon>Myxococcia</taxon>
        <taxon>Myxococcales</taxon>
        <taxon>Cystobacterineae</taxon>
        <taxon>Archangiaceae</taxon>
        <taxon>Archangium</taxon>
    </lineage>
</organism>
<evidence type="ECO:0000256" key="2">
    <source>
        <dbReference type="RuleBase" id="RU361185"/>
    </source>
</evidence>
<dbReference type="AlphaFoldDB" id="A0A2W5SMR5"/>
<dbReference type="PANTHER" id="PTHR46959">
    <property type="entry name" value="SULFOQUINOVOSIDASE"/>
    <property type="match status" value="1"/>
</dbReference>
<dbReference type="GO" id="GO:0004553">
    <property type="term" value="F:hydrolase activity, hydrolyzing O-glycosyl compounds"/>
    <property type="evidence" value="ECO:0007669"/>
    <property type="project" value="InterPro"/>
</dbReference>
<dbReference type="InterPro" id="IPR017853">
    <property type="entry name" value="GH"/>
</dbReference>
<evidence type="ECO:0000259" key="5">
    <source>
        <dbReference type="Pfam" id="PF13802"/>
    </source>
</evidence>
<dbReference type="InterPro" id="IPR011013">
    <property type="entry name" value="Gal_mutarotase_sf_dom"/>
</dbReference>
<dbReference type="InterPro" id="IPR025887">
    <property type="entry name" value="Glyco_hydro_31_N_dom"/>
</dbReference>
<gene>
    <name evidence="7" type="ORF">DI536_35380</name>
</gene>
<feature type="domain" description="Glycosyl hydrolase family 31 C-terminal" evidence="6">
    <location>
        <begin position="615"/>
        <end position="702"/>
    </location>
</feature>